<reference evidence="2" key="1">
    <citation type="submission" date="2014-09" db="EMBL/GenBank/DDBJ databases">
        <title>Genome sequence of the luminous mushroom Mycena chlorophos for searching fungal bioluminescence genes.</title>
        <authorList>
            <person name="Tanaka Y."/>
            <person name="Kasuga D."/>
            <person name="Oba Y."/>
            <person name="Hase S."/>
            <person name="Sato K."/>
            <person name="Oba Y."/>
            <person name="Sakakibara Y."/>
        </authorList>
    </citation>
    <scope>NUCLEOTIDE SEQUENCE</scope>
</reference>
<evidence type="ECO:0000313" key="3">
    <source>
        <dbReference type="Proteomes" id="UP000815677"/>
    </source>
</evidence>
<dbReference type="Proteomes" id="UP000815677">
    <property type="component" value="Unassembled WGS sequence"/>
</dbReference>
<organism evidence="2 3">
    <name type="scientific">Mycena chlorophos</name>
    <name type="common">Agaric fungus</name>
    <name type="synonym">Agaricus chlorophos</name>
    <dbReference type="NCBI Taxonomy" id="658473"/>
    <lineage>
        <taxon>Eukaryota</taxon>
        <taxon>Fungi</taxon>
        <taxon>Dikarya</taxon>
        <taxon>Basidiomycota</taxon>
        <taxon>Agaricomycotina</taxon>
        <taxon>Agaricomycetes</taxon>
        <taxon>Agaricomycetidae</taxon>
        <taxon>Agaricales</taxon>
        <taxon>Marasmiineae</taxon>
        <taxon>Mycenaceae</taxon>
        <taxon>Mycena</taxon>
    </lineage>
</organism>
<dbReference type="InterPro" id="IPR041078">
    <property type="entry name" value="Plavaka"/>
</dbReference>
<dbReference type="Pfam" id="PF18759">
    <property type="entry name" value="Plavaka"/>
    <property type="match status" value="1"/>
</dbReference>
<keyword evidence="3" id="KW-1185">Reference proteome</keyword>
<evidence type="ECO:0000256" key="1">
    <source>
        <dbReference type="SAM" id="MobiDB-lite"/>
    </source>
</evidence>
<protein>
    <recommendedName>
        <fullName evidence="4">CxC2-like cysteine cluster KDZ transposase-associated domain-containing protein</fullName>
    </recommendedName>
</protein>
<sequence length="655" mass="74306">MASESGSDDEDQLDLVPEPGNDPIAGAGGFDPPPPSPTRVDQRARVEEVSDEDMDVPGSTRWEEAYPTAAGTPLDGGKKGKTRFEVYRDMQMEMGLEPWAPFDDEADWALARWLVEAGVSKGKIEEFLKLDKIKFGAKPSYRSAYTFYQKIDALPSGPAWSCDVIKLTGDKIGDDGKPMEEEVEFWYRDALECIEDIMGNPAFKEHMNYAPKRVYRDEEGTNREYSEMCSGDLWWGLQGKIPVGHMVVPVIVGTDETQLSKFSGDKKAWPCYAIAGNVDFDIRRKPSKHAAVLLGYIPVSKLHIFTNAKRSNARHQLFHDCMRKLLSSLKEAGKSGTRMLCSDQHFRTGHPLYAGHLADHPERCLASCCEQNRCEFCKVPEDKRGDPILSEPRDPQETLRVLQEQANGLKPAAFEDLGLRRTDPFWKDLPHANIHTSFPPDILHQLDKGVFKDHSVQWATEAFNLGSEAKNQAEVDKRMQAMPSHPSMRHFGQGISLVAQWTGNEYGHMEKQFVGAINGIGDPDVIAAIRAILDFIYYAHFEVHTSKSLQKLHEAWLKFHQHKHIFIRIGIREHFNIPKVHAMWHYVRLIQLFGSAGGTSTELSERLHIDCAKLGYRASNRKNYLAQMTRWLSRREAIWRFTALRFHPWLGDGYA</sequence>
<dbReference type="EMBL" id="DF847595">
    <property type="protein sequence ID" value="GAT52132.1"/>
    <property type="molecule type" value="Genomic_DNA"/>
</dbReference>
<evidence type="ECO:0008006" key="4">
    <source>
        <dbReference type="Google" id="ProtNLM"/>
    </source>
</evidence>
<accession>A0ABQ0LNN4</accession>
<feature type="region of interest" description="Disordered" evidence="1">
    <location>
        <begin position="1"/>
        <end position="59"/>
    </location>
</feature>
<name>A0ABQ0LNN4_MYCCL</name>
<feature type="compositionally biased region" description="Acidic residues" evidence="1">
    <location>
        <begin position="1"/>
        <end position="13"/>
    </location>
</feature>
<gene>
    <name evidence="2" type="ORF">MCHLO_09213</name>
</gene>
<evidence type="ECO:0000313" key="2">
    <source>
        <dbReference type="EMBL" id="GAT52132.1"/>
    </source>
</evidence>
<proteinExistence type="predicted"/>